<protein>
    <submittedName>
        <fullName evidence="2">Uncharacterized protein</fullName>
    </submittedName>
</protein>
<evidence type="ECO:0000313" key="2">
    <source>
        <dbReference type="EMBL" id="GHF50564.1"/>
    </source>
</evidence>
<dbReference type="Proteomes" id="UP000619376">
    <property type="component" value="Unassembled WGS sequence"/>
</dbReference>
<evidence type="ECO:0000256" key="1">
    <source>
        <dbReference type="SAM" id="MobiDB-lite"/>
    </source>
</evidence>
<proteinExistence type="predicted"/>
<sequence>MAESRLGKAATVRVTFWAWAEPSSRAEARTSVRDFFMVNLQESLKALSEWAVHIAHFELRTGDRRYPLGTVIGSPRSAGSGGGRRQGDGWTRGRSVPG</sequence>
<feature type="region of interest" description="Disordered" evidence="1">
    <location>
        <begin position="70"/>
        <end position="98"/>
    </location>
</feature>
<dbReference type="EMBL" id="BNAJ01000007">
    <property type="protein sequence ID" value="GHF50564.1"/>
    <property type="molecule type" value="Genomic_DNA"/>
</dbReference>
<accession>A0ABQ3JR59</accession>
<keyword evidence="3" id="KW-1185">Reference proteome</keyword>
<feature type="compositionally biased region" description="Low complexity" evidence="1">
    <location>
        <begin position="88"/>
        <end position="98"/>
    </location>
</feature>
<gene>
    <name evidence="2" type="ORF">GCM10017781_28860</name>
</gene>
<reference evidence="3" key="1">
    <citation type="journal article" date="2019" name="Int. J. Syst. Evol. Microbiol.">
        <title>The Global Catalogue of Microorganisms (GCM) 10K type strain sequencing project: providing services to taxonomists for standard genome sequencing and annotation.</title>
        <authorList>
            <consortium name="The Broad Institute Genomics Platform"/>
            <consortium name="The Broad Institute Genome Sequencing Center for Infectious Disease"/>
            <person name="Wu L."/>
            <person name="Ma J."/>
        </authorList>
    </citation>
    <scope>NUCLEOTIDE SEQUENCE [LARGE SCALE GENOMIC DNA]</scope>
    <source>
        <strain evidence="3">CGMCC 1.18437</strain>
    </source>
</reference>
<name>A0ABQ3JR59_9DEIO</name>
<comment type="caution">
    <text evidence="2">The sequence shown here is derived from an EMBL/GenBank/DDBJ whole genome shotgun (WGS) entry which is preliminary data.</text>
</comment>
<evidence type="ECO:0000313" key="3">
    <source>
        <dbReference type="Proteomes" id="UP000619376"/>
    </source>
</evidence>
<organism evidence="2 3">
    <name type="scientific">Deinococcus metalli</name>
    <dbReference type="NCBI Taxonomy" id="1141878"/>
    <lineage>
        <taxon>Bacteria</taxon>
        <taxon>Thermotogati</taxon>
        <taxon>Deinococcota</taxon>
        <taxon>Deinococci</taxon>
        <taxon>Deinococcales</taxon>
        <taxon>Deinococcaceae</taxon>
        <taxon>Deinococcus</taxon>
    </lineage>
</organism>